<dbReference type="GO" id="GO:0046872">
    <property type="term" value="F:metal ion binding"/>
    <property type="evidence" value="ECO:0007669"/>
    <property type="project" value="UniProtKB-KW"/>
</dbReference>
<evidence type="ECO:0000256" key="11">
    <source>
        <dbReference type="ARBA" id="ARBA00023136"/>
    </source>
</evidence>
<keyword evidence="4" id="KW-1003">Cell membrane</keyword>
<protein>
    <submittedName>
        <fullName evidence="13">Cytochrome d ubiquinol oxidase subunit II</fullName>
    </submittedName>
</protein>
<evidence type="ECO:0000256" key="6">
    <source>
        <dbReference type="ARBA" id="ARBA00022692"/>
    </source>
</evidence>
<feature type="transmembrane region" description="Helical" evidence="12">
    <location>
        <begin position="119"/>
        <end position="140"/>
    </location>
</feature>
<feature type="transmembrane region" description="Helical" evidence="12">
    <location>
        <begin position="228"/>
        <end position="247"/>
    </location>
</feature>
<dbReference type="GO" id="GO:0016682">
    <property type="term" value="F:oxidoreductase activity, acting on diphenols and related substances as donors, oxygen as acceptor"/>
    <property type="evidence" value="ECO:0007669"/>
    <property type="project" value="TreeGrafter"/>
</dbReference>
<sequence>MLETIWFVLWGLLWAVYFILDGFDFGMGTLLPFLAKNNDDKVAIYNAAGPYWDGNEVWLITAGGVTFAAFPKAYAVMFSALYAPLLILLFALIFRAASFEFRNKKDCPGWRKFWDVWQFLGNFLPALLLGVAFANLFMGIPVDGDGVYHGNILKLLNPYGLAGGIFFVLIFCMHGAIWLALKTTDEMHMRAVIAAHVLWPLVVAMSLAFLAMTAFYTDLYANYGEHPTLLIFPLSAVFLLLTVRVMMAGNNLLGAWFCSAGFIFALTFFGVLGMYPGLIISSIDPAYSVTAFNGASSPLTLKIMLGVTLVCVPIVIAYQAWVYYVFARKVSDEGIRHDKQR</sequence>
<gene>
    <name evidence="13" type="primary">cydB</name>
    <name evidence="13" type="ORF">H9874_04150</name>
</gene>
<evidence type="ECO:0000256" key="3">
    <source>
        <dbReference type="ARBA" id="ARBA00022448"/>
    </source>
</evidence>
<evidence type="ECO:0000256" key="5">
    <source>
        <dbReference type="ARBA" id="ARBA00022617"/>
    </source>
</evidence>
<evidence type="ECO:0000313" key="14">
    <source>
        <dbReference type="Proteomes" id="UP000824264"/>
    </source>
</evidence>
<evidence type="ECO:0000313" key="13">
    <source>
        <dbReference type="EMBL" id="HIW78320.1"/>
    </source>
</evidence>
<proteinExistence type="inferred from homology"/>
<dbReference type="InterPro" id="IPR003317">
    <property type="entry name" value="Cyt-d_oxidase_su2"/>
</dbReference>
<keyword evidence="8" id="KW-0249">Electron transport</keyword>
<keyword evidence="9 12" id="KW-1133">Transmembrane helix</keyword>
<evidence type="ECO:0000256" key="10">
    <source>
        <dbReference type="ARBA" id="ARBA00023004"/>
    </source>
</evidence>
<keyword evidence="7" id="KW-0479">Metal-binding</keyword>
<keyword evidence="11 12" id="KW-0472">Membrane</keyword>
<keyword evidence="3" id="KW-0813">Transport</keyword>
<feature type="transmembrane region" description="Helical" evidence="12">
    <location>
        <begin position="193"/>
        <end position="216"/>
    </location>
</feature>
<evidence type="ECO:0000256" key="7">
    <source>
        <dbReference type="ARBA" id="ARBA00022723"/>
    </source>
</evidence>
<dbReference type="GO" id="GO:0009055">
    <property type="term" value="F:electron transfer activity"/>
    <property type="evidence" value="ECO:0007669"/>
    <property type="project" value="TreeGrafter"/>
</dbReference>
<reference evidence="13" key="2">
    <citation type="submission" date="2021-04" db="EMBL/GenBank/DDBJ databases">
        <authorList>
            <person name="Gilroy R."/>
        </authorList>
    </citation>
    <scope>NUCLEOTIDE SEQUENCE</scope>
    <source>
        <strain evidence="13">ChiSxjej5B17-1746</strain>
    </source>
</reference>
<evidence type="ECO:0000256" key="1">
    <source>
        <dbReference type="ARBA" id="ARBA00004651"/>
    </source>
</evidence>
<dbReference type="NCBIfam" id="TIGR00203">
    <property type="entry name" value="cydB"/>
    <property type="match status" value="1"/>
</dbReference>
<feature type="transmembrane region" description="Helical" evidence="12">
    <location>
        <begin position="80"/>
        <end position="98"/>
    </location>
</feature>
<dbReference type="Proteomes" id="UP000824264">
    <property type="component" value="Unassembled WGS sequence"/>
</dbReference>
<dbReference type="GO" id="GO:0019646">
    <property type="term" value="P:aerobic electron transport chain"/>
    <property type="evidence" value="ECO:0007669"/>
    <property type="project" value="TreeGrafter"/>
</dbReference>
<keyword evidence="10" id="KW-0408">Iron</keyword>
<name>A0A9D1R006_9BACT</name>
<dbReference type="Pfam" id="PF02322">
    <property type="entry name" value="Cyt_bd_oxida_II"/>
    <property type="match status" value="1"/>
</dbReference>
<evidence type="ECO:0000256" key="12">
    <source>
        <dbReference type="SAM" id="Phobius"/>
    </source>
</evidence>
<dbReference type="GO" id="GO:0005886">
    <property type="term" value="C:plasma membrane"/>
    <property type="evidence" value="ECO:0007669"/>
    <property type="project" value="UniProtKB-SubCell"/>
</dbReference>
<dbReference type="PANTHER" id="PTHR43141">
    <property type="entry name" value="CYTOCHROME BD2 SUBUNIT II"/>
    <property type="match status" value="1"/>
</dbReference>
<dbReference type="GO" id="GO:0070069">
    <property type="term" value="C:cytochrome complex"/>
    <property type="evidence" value="ECO:0007669"/>
    <property type="project" value="TreeGrafter"/>
</dbReference>
<keyword evidence="6 12" id="KW-0812">Transmembrane</keyword>
<dbReference type="AlphaFoldDB" id="A0A9D1R006"/>
<evidence type="ECO:0000256" key="9">
    <source>
        <dbReference type="ARBA" id="ARBA00022989"/>
    </source>
</evidence>
<comment type="subcellular location">
    <subcellularLocation>
        <location evidence="1">Cell membrane</location>
        <topology evidence="1">Multi-pass membrane protein</topology>
    </subcellularLocation>
</comment>
<organism evidence="13 14">
    <name type="scientific">Candidatus Bilophila faecipullorum</name>
    <dbReference type="NCBI Taxonomy" id="2838482"/>
    <lineage>
        <taxon>Bacteria</taxon>
        <taxon>Pseudomonadati</taxon>
        <taxon>Thermodesulfobacteriota</taxon>
        <taxon>Desulfovibrionia</taxon>
        <taxon>Desulfovibrionales</taxon>
        <taxon>Desulfovibrionaceae</taxon>
        <taxon>Bilophila</taxon>
    </lineage>
</organism>
<dbReference type="PIRSF" id="PIRSF000267">
    <property type="entry name" value="Cyt_oxidse_sub2"/>
    <property type="match status" value="1"/>
</dbReference>
<dbReference type="EMBL" id="DXGI01000148">
    <property type="protein sequence ID" value="HIW78320.1"/>
    <property type="molecule type" value="Genomic_DNA"/>
</dbReference>
<reference evidence="13" key="1">
    <citation type="journal article" date="2021" name="PeerJ">
        <title>Extensive microbial diversity within the chicken gut microbiome revealed by metagenomics and culture.</title>
        <authorList>
            <person name="Gilroy R."/>
            <person name="Ravi A."/>
            <person name="Getino M."/>
            <person name="Pursley I."/>
            <person name="Horton D.L."/>
            <person name="Alikhan N.F."/>
            <person name="Baker D."/>
            <person name="Gharbi K."/>
            <person name="Hall N."/>
            <person name="Watson M."/>
            <person name="Adriaenssens E.M."/>
            <person name="Foster-Nyarko E."/>
            <person name="Jarju S."/>
            <person name="Secka A."/>
            <person name="Antonio M."/>
            <person name="Oren A."/>
            <person name="Chaudhuri R.R."/>
            <person name="La Ragione R."/>
            <person name="Hildebrand F."/>
            <person name="Pallen M.J."/>
        </authorList>
    </citation>
    <scope>NUCLEOTIDE SEQUENCE</scope>
    <source>
        <strain evidence="13">ChiSxjej5B17-1746</strain>
    </source>
</reference>
<feature type="transmembrane region" description="Helical" evidence="12">
    <location>
        <begin position="12"/>
        <end position="35"/>
    </location>
</feature>
<evidence type="ECO:0000256" key="8">
    <source>
        <dbReference type="ARBA" id="ARBA00022982"/>
    </source>
</evidence>
<feature type="transmembrane region" description="Helical" evidence="12">
    <location>
        <begin position="160"/>
        <end position="181"/>
    </location>
</feature>
<evidence type="ECO:0000256" key="4">
    <source>
        <dbReference type="ARBA" id="ARBA00022475"/>
    </source>
</evidence>
<feature type="transmembrane region" description="Helical" evidence="12">
    <location>
        <begin position="254"/>
        <end position="283"/>
    </location>
</feature>
<comment type="similarity">
    <text evidence="2">Belongs to the cytochrome ubiquinol oxidase subunit 2 family.</text>
</comment>
<dbReference type="PANTHER" id="PTHR43141:SF5">
    <property type="entry name" value="CYTOCHROME BD-I UBIQUINOL OXIDASE SUBUNIT 2"/>
    <property type="match status" value="1"/>
</dbReference>
<keyword evidence="5" id="KW-0349">Heme</keyword>
<evidence type="ECO:0000256" key="2">
    <source>
        <dbReference type="ARBA" id="ARBA00007543"/>
    </source>
</evidence>
<comment type="caution">
    <text evidence="13">The sequence shown here is derived from an EMBL/GenBank/DDBJ whole genome shotgun (WGS) entry which is preliminary data.</text>
</comment>
<feature type="transmembrane region" description="Helical" evidence="12">
    <location>
        <begin position="303"/>
        <end position="326"/>
    </location>
</feature>
<accession>A0A9D1R006</accession>